<keyword evidence="4" id="KW-0963">Cytoplasm</keyword>
<evidence type="ECO:0000259" key="14">
    <source>
        <dbReference type="Pfam" id="PF21632"/>
    </source>
</evidence>
<evidence type="ECO:0000313" key="19">
    <source>
        <dbReference type="Proteomes" id="UP000261560"/>
    </source>
</evidence>
<evidence type="ECO:0000256" key="6">
    <source>
        <dbReference type="ARBA" id="ARBA00022801"/>
    </source>
</evidence>
<dbReference type="Pfam" id="PF13087">
    <property type="entry name" value="AAA_12"/>
    <property type="match status" value="1"/>
</dbReference>
<keyword evidence="9" id="KW-0694">RNA-binding</keyword>
<dbReference type="InterPro" id="IPR047187">
    <property type="entry name" value="SF1_C_Upf1"/>
</dbReference>
<comment type="subcellular location">
    <subcellularLocation>
        <location evidence="1">Cytoplasm</location>
        <location evidence="1">P-body</location>
    </subcellularLocation>
</comment>
<evidence type="ECO:0000256" key="3">
    <source>
        <dbReference type="ARBA" id="ARBA00012552"/>
    </source>
</evidence>
<dbReference type="OMA" id="NDWDQDQ"/>
<dbReference type="InterPro" id="IPR049079">
    <property type="entry name" value="Mov-10_helical"/>
</dbReference>
<evidence type="ECO:0000256" key="10">
    <source>
        <dbReference type="ARBA" id="ARBA00023158"/>
    </source>
</evidence>
<dbReference type="CDD" id="cd18808">
    <property type="entry name" value="SF1_C_Upf1"/>
    <property type="match status" value="1"/>
</dbReference>
<dbReference type="OrthoDB" id="6513042at2759"/>
<reference evidence="18" key="1">
    <citation type="submission" date="2025-05" db="UniProtKB">
        <authorList>
            <consortium name="Ensembl"/>
        </authorList>
    </citation>
    <scope>IDENTIFICATION</scope>
</reference>
<dbReference type="Proteomes" id="UP000261560">
    <property type="component" value="Unplaced"/>
</dbReference>
<dbReference type="Ensembl" id="ENSOMET00000020098.1">
    <property type="protein sequence ID" value="ENSOMEP00000012667.1"/>
    <property type="gene ID" value="ENSOMEG00000014074.1"/>
</dbReference>
<keyword evidence="10" id="KW-0943">RNA-mediated gene silencing</keyword>
<evidence type="ECO:0000313" key="18">
    <source>
        <dbReference type="Ensembl" id="ENSOMEP00000012667.1"/>
    </source>
</evidence>
<accession>A0A3B3C6G2</accession>
<dbReference type="InterPro" id="IPR049075">
    <property type="entry name" value="MOV-10_N"/>
</dbReference>
<dbReference type="GO" id="GO:0005524">
    <property type="term" value="F:ATP binding"/>
    <property type="evidence" value="ECO:0007669"/>
    <property type="project" value="UniProtKB-KW"/>
</dbReference>
<evidence type="ECO:0000256" key="5">
    <source>
        <dbReference type="ARBA" id="ARBA00022741"/>
    </source>
</evidence>
<feature type="domain" description="Helicase MOV-10 helical" evidence="17">
    <location>
        <begin position="297"/>
        <end position="365"/>
    </location>
</feature>
<dbReference type="FunFam" id="3.40.50.300:FF:000608">
    <property type="entry name" value="Mov10 RISC complex RNA helicase"/>
    <property type="match status" value="1"/>
</dbReference>
<evidence type="ECO:0000259" key="12">
    <source>
        <dbReference type="Pfam" id="PF13086"/>
    </source>
</evidence>
<dbReference type="InterPro" id="IPR027417">
    <property type="entry name" value="P-loop_NTPase"/>
</dbReference>
<evidence type="ECO:0000256" key="11">
    <source>
        <dbReference type="ARBA" id="ARBA00047984"/>
    </source>
</evidence>
<feature type="domain" description="DNA2/NAM7 helicase-like C-terminal" evidence="13">
    <location>
        <begin position="700"/>
        <end position="916"/>
    </location>
</feature>
<dbReference type="Pfam" id="PF13086">
    <property type="entry name" value="AAA_11"/>
    <property type="match status" value="2"/>
</dbReference>
<dbReference type="InterPro" id="IPR041677">
    <property type="entry name" value="DNA2/NAM7_AAA_11"/>
</dbReference>
<evidence type="ECO:0000256" key="4">
    <source>
        <dbReference type="ARBA" id="ARBA00022490"/>
    </source>
</evidence>
<protein>
    <recommendedName>
        <fullName evidence="3">RNA helicase</fullName>
        <ecNumber evidence="3">3.6.4.13</ecNumber>
    </recommendedName>
</protein>
<dbReference type="AlphaFoldDB" id="A0A3B3C6G2"/>
<dbReference type="Pfam" id="PF21632">
    <property type="entry name" value="MOV-10_N"/>
    <property type="match status" value="1"/>
</dbReference>
<dbReference type="GO" id="GO:0000932">
    <property type="term" value="C:P-body"/>
    <property type="evidence" value="ECO:0007669"/>
    <property type="project" value="UniProtKB-SubCell"/>
</dbReference>
<evidence type="ECO:0000259" key="16">
    <source>
        <dbReference type="Pfam" id="PF21634"/>
    </source>
</evidence>
<dbReference type="CDD" id="cd18038">
    <property type="entry name" value="DEXXQc_Helz-like"/>
    <property type="match status" value="1"/>
</dbReference>
<dbReference type="InterPro" id="IPR041679">
    <property type="entry name" value="DNA2/NAM7-like_C"/>
</dbReference>
<dbReference type="GeneTree" id="ENSGT00940000156024"/>
<evidence type="ECO:0000259" key="13">
    <source>
        <dbReference type="Pfam" id="PF13087"/>
    </source>
</evidence>
<dbReference type="SUPFAM" id="SSF52540">
    <property type="entry name" value="P-loop containing nucleoside triphosphate hydrolases"/>
    <property type="match status" value="1"/>
</dbReference>
<evidence type="ECO:0000256" key="8">
    <source>
        <dbReference type="ARBA" id="ARBA00022840"/>
    </source>
</evidence>
<feature type="domain" description="DNA2/NAM7 helicase helicase" evidence="12">
    <location>
        <begin position="504"/>
        <end position="581"/>
    </location>
</feature>
<dbReference type="Gene3D" id="3.40.50.300">
    <property type="entry name" value="P-loop containing nucleotide triphosphate hydrolases"/>
    <property type="match status" value="3"/>
</dbReference>
<evidence type="ECO:0000256" key="9">
    <source>
        <dbReference type="ARBA" id="ARBA00022884"/>
    </source>
</evidence>
<dbReference type="GO" id="GO:0031047">
    <property type="term" value="P:regulatory ncRNA-mediated gene silencing"/>
    <property type="evidence" value="ECO:0007669"/>
    <property type="project" value="UniProtKB-KW"/>
</dbReference>
<keyword evidence="5" id="KW-0547">Nucleotide-binding</keyword>
<comment type="similarity">
    <text evidence="2">Belongs to the DNA2/NAM7 helicase family. SDE3 subfamily.</text>
</comment>
<evidence type="ECO:0000259" key="15">
    <source>
        <dbReference type="Pfam" id="PF21633"/>
    </source>
</evidence>
<evidence type="ECO:0000259" key="17">
    <source>
        <dbReference type="Pfam" id="PF21635"/>
    </source>
</evidence>
<dbReference type="PANTHER" id="PTHR45418">
    <property type="entry name" value="CANCER/TESTIS ANTIGEN 55"/>
    <property type="match status" value="1"/>
</dbReference>
<comment type="catalytic activity">
    <reaction evidence="11">
        <text>ATP + H2O = ADP + phosphate + H(+)</text>
        <dbReference type="Rhea" id="RHEA:13065"/>
        <dbReference type="ChEBI" id="CHEBI:15377"/>
        <dbReference type="ChEBI" id="CHEBI:15378"/>
        <dbReference type="ChEBI" id="CHEBI:30616"/>
        <dbReference type="ChEBI" id="CHEBI:43474"/>
        <dbReference type="ChEBI" id="CHEBI:456216"/>
        <dbReference type="EC" id="3.6.4.13"/>
    </reaction>
</comment>
<dbReference type="STRING" id="30732.ENSOMEP00000012667"/>
<evidence type="ECO:0000256" key="2">
    <source>
        <dbReference type="ARBA" id="ARBA00005601"/>
    </source>
</evidence>
<dbReference type="Pfam" id="PF21633">
    <property type="entry name" value="MOV-10_Ig-like"/>
    <property type="match status" value="1"/>
</dbReference>
<feature type="domain" description="DNA2/NAM7 helicase helicase" evidence="12">
    <location>
        <begin position="615"/>
        <end position="690"/>
    </location>
</feature>
<evidence type="ECO:0000256" key="1">
    <source>
        <dbReference type="ARBA" id="ARBA00004201"/>
    </source>
</evidence>
<evidence type="ECO:0000256" key="7">
    <source>
        <dbReference type="ARBA" id="ARBA00022806"/>
    </source>
</evidence>
<keyword evidence="7" id="KW-0347">Helicase</keyword>
<dbReference type="GO" id="GO:0032574">
    <property type="term" value="F:5'-3' RNA helicase activity"/>
    <property type="evidence" value="ECO:0007669"/>
    <property type="project" value="InterPro"/>
</dbReference>
<feature type="domain" description="Helicase MOV-10 Ig-like" evidence="15">
    <location>
        <begin position="126"/>
        <end position="246"/>
    </location>
</feature>
<proteinExistence type="inferred from homology"/>
<dbReference type="InterPro" id="IPR049077">
    <property type="entry name" value="MOV-10_Ig-like"/>
</dbReference>
<organism evidence="18 19">
    <name type="scientific">Oryzias melastigma</name>
    <name type="common">Marine medaka</name>
    <dbReference type="NCBI Taxonomy" id="30732"/>
    <lineage>
        <taxon>Eukaryota</taxon>
        <taxon>Metazoa</taxon>
        <taxon>Chordata</taxon>
        <taxon>Craniata</taxon>
        <taxon>Vertebrata</taxon>
        <taxon>Euteleostomi</taxon>
        <taxon>Actinopterygii</taxon>
        <taxon>Neopterygii</taxon>
        <taxon>Teleostei</taxon>
        <taxon>Neoteleostei</taxon>
        <taxon>Acanthomorphata</taxon>
        <taxon>Ovalentaria</taxon>
        <taxon>Atherinomorphae</taxon>
        <taxon>Beloniformes</taxon>
        <taxon>Adrianichthyidae</taxon>
        <taxon>Oryziinae</taxon>
        <taxon>Oryzias</taxon>
    </lineage>
</organism>
<dbReference type="Ensembl" id="ENSOMET00000020034.1">
    <property type="protein sequence ID" value="ENSOMEP00000012635.1"/>
    <property type="gene ID" value="ENSOMEG00000014074.1"/>
</dbReference>
<name>A0A3B3C6G2_ORYME</name>
<feature type="domain" description="Helicase MOV-10 N-terminal" evidence="14">
    <location>
        <begin position="9"/>
        <end position="66"/>
    </location>
</feature>
<dbReference type="InterPro" id="IPR026122">
    <property type="entry name" value="MOV-10/SDE3_DEXXQ/H-box"/>
</dbReference>
<dbReference type="PaxDb" id="30732-ENSOMEP00000012667"/>
<feature type="domain" description="Helicase MOV-10-like beta-barrel" evidence="16">
    <location>
        <begin position="366"/>
        <end position="452"/>
    </location>
</feature>
<dbReference type="Pfam" id="PF21635">
    <property type="entry name" value="Mov-10_helical"/>
    <property type="match status" value="1"/>
</dbReference>
<keyword evidence="19" id="KW-1185">Reference proteome</keyword>
<keyword evidence="8" id="KW-0067">ATP-binding</keyword>
<dbReference type="EC" id="3.6.4.13" evidence="3"/>
<sequence length="967" mass="109829">MSSLKQSLHFGLEFVAFLGDRMNGINKDELRWIYNNDFKERDGIKRPGFSKIYYALREYNKICIVNGDVYLSSRAVVHFYSNQWRRPRVRQPNPGRCERQTAILALNARDPKRLCAEILQRMRVNRKEMLADKGGVIITSNPMAISGKVQVSKKPLVVSFHIVNRSPNCINFTFYHAISRIRCFSLEDERRVSRVNPVFLYSEESYDVVVRCKLDEYGYFPATVFFEFQPDVPEATPFYIVREIEVSVEPSLESVPGPVAPYKPFKKAARTPVARVVVDGVPPVYSGSQRMPAKVKLGEYTYPRYLKKLVKHKMEDSEVLSSDDKRRLASVKNLLDSSLDMENYSKRFHLLLHLEELQMEVDIRKYDLHGQTMTLDKRNSKFLILEVPGLAENRPSVLRGDCVTVSRSEDAGSEITVYKGYVHKIELNKLMLGFCDEFVANFISNMKFDVEFTLNRLTLKLQHRAVDMATKANPLLDVLFPSAAAKSSCSLPELSMFNRGLEDNPEQCKAVQHIVAGSSQPAPYVVFGPPGTGKTVTLVEAIKQILKLNSSAHILACAPSNSACDVLCERLLDSFCSYQVYRMNAQSRDPASVPETLRKNCNLDEKLGCFYFRDTEFLMKFRVIVTTLYTAGRLVTGGVPVNHFSHVFVDEAGQALEPETVIAIAGLLSPQEGQLVLAGDPKQLGPIVQSPIALKHQFGLSLLERLMEFNDLYKTSDPRFVTKLQKNYRSHEAILKIPNEEFYDGKLQVCADEMKREAFCRWDGLCTKGFPVIFHGVMGKDGREQNSPSFFNLTEIEVLLTYLKRLLEDQGKKGLPRISAEDIGIIAPYRKQVEKIRLALKKDRLLSQKLNLTGLKVGSVEEFQGQEKKIIMISTVRSSTNYVKMDQDFNIGFLSNEKRFNVAITRAKSLLIVVGNPLILRTNPVWEKFINYCLDKKGYTGFPLEKTDNEDAFVLMMAALRIMDTEC</sequence>
<dbReference type="Pfam" id="PF21634">
    <property type="entry name" value="MOV-10_beta-barrel"/>
    <property type="match status" value="1"/>
</dbReference>
<dbReference type="GO" id="GO:0016787">
    <property type="term" value="F:hydrolase activity"/>
    <property type="evidence" value="ECO:0007669"/>
    <property type="project" value="UniProtKB-KW"/>
</dbReference>
<keyword evidence="6" id="KW-0378">Hydrolase</keyword>
<dbReference type="PANTHER" id="PTHR45418:SF1">
    <property type="entry name" value="CANCER_TESTIS ANTIGEN 55"/>
    <property type="match status" value="1"/>
</dbReference>
<dbReference type="InterPro" id="IPR049080">
    <property type="entry name" value="MOV-10-like_beta-barrel"/>
</dbReference>
<dbReference type="GO" id="GO:0003723">
    <property type="term" value="F:RNA binding"/>
    <property type="evidence" value="ECO:0007669"/>
    <property type="project" value="UniProtKB-KW"/>
</dbReference>